<keyword evidence="1" id="KW-1133">Transmembrane helix</keyword>
<reference evidence="3" key="1">
    <citation type="submission" date="2021-02" db="EMBL/GenBank/DDBJ databases">
        <authorList>
            <person name="Dougan E. K."/>
            <person name="Rhodes N."/>
            <person name="Thang M."/>
            <person name="Chan C."/>
        </authorList>
    </citation>
    <scope>NUCLEOTIDE SEQUENCE</scope>
</reference>
<dbReference type="EMBL" id="CAJNNW010031385">
    <property type="protein sequence ID" value="CAE8707355.1"/>
    <property type="molecule type" value="Genomic_DNA"/>
</dbReference>
<evidence type="ECO:0000256" key="2">
    <source>
        <dbReference type="SAM" id="SignalP"/>
    </source>
</evidence>
<feature type="transmembrane region" description="Helical" evidence="1">
    <location>
        <begin position="31"/>
        <end position="54"/>
    </location>
</feature>
<keyword evidence="1" id="KW-0472">Membrane</keyword>
<protein>
    <submittedName>
        <fullName evidence="3">Uncharacterized protein</fullName>
    </submittedName>
</protein>
<name>A0A813KH96_POLGL</name>
<evidence type="ECO:0000313" key="4">
    <source>
        <dbReference type="Proteomes" id="UP000626109"/>
    </source>
</evidence>
<comment type="caution">
    <text evidence="3">The sequence shown here is derived from an EMBL/GenBank/DDBJ whole genome shotgun (WGS) entry which is preliminary data.</text>
</comment>
<evidence type="ECO:0000313" key="3">
    <source>
        <dbReference type="EMBL" id="CAE8707355.1"/>
    </source>
</evidence>
<proteinExistence type="predicted"/>
<dbReference type="AlphaFoldDB" id="A0A813KH96"/>
<keyword evidence="1" id="KW-0812">Transmembrane</keyword>
<feature type="chain" id="PRO_5032622066" evidence="2">
    <location>
        <begin position="19"/>
        <end position="207"/>
    </location>
</feature>
<sequence>MYLMVLVIWNQLLTLGDSSNKELESALGLEFTVAVAVLGYSGLWLLIFAVLAHWGRVCHRIRKQVHELDIRTANCFDEADRALVVRALQSLGDRHIFHRKDSEDQQLDELAIAELTVTIQSQLENAIVRSLGFNRLPVKYLVASLMPLLGDMMDYLAADLRMQQLMAHGREPETIAGTLRQVAASFLFRASPLLLAFVFFAWAPSCP</sequence>
<evidence type="ECO:0000256" key="1">
    <source>
        <dbReference type="SAM" id="Phobius"/>
    </source>
</evidence>
<feature type="signal peptide" evidence="2">
    <location>
        <begin position="1"/>
        <end position="18"/>
    </location>
</feature>
<accession>A0A813KH96</accession>
<gene>
    <name evidence="3" type="ORF">PGLA2088_LOCUS34502</name>
</gene>
<keyword evidence="2" id="KW-0732">Signal</keyword>
<feature type="transmembrane region" description="Helical" evidence="1">
    <location>
        <begin position="186"/>
        <end position="203"/>
    </location>
</feature>
<organism evidence="3 4">
    <name type="scientific">Polarella glacialis</name>
    <name type="common">Dinoflagellate</name>
    <dbReference type="NCBI Taxonomy" id="89957"/>
    <lineage>
        <taxon>Eukaryota</taxon>
        <taxon>Sar</taxon>
        <taxon>Alveolata</taxon>
        <taxon>Dinophyceae</taxon>
        <taxon>Suessiales</taxon>
        <taxon>Suessiaceae</taxon>
        <taxon>Polarella</taxon>
    </lineage>
</organism>
<dbReference type="Proteomes" id="UP000626109">
    <property type="component" value="Unassembled WGS sequence"/>
</dbReference>